<dbReference type="RefSeq" id="WP_121156550.1">
    <property type="nucleotide sequence ID" value="NZ_RBKT01000001.1"/>
</dbReference>
<comment type="caution">
    <text evidence="3">The sequence shown here is derived from an EMBL/GenBank/DDBJ whole genome shotgun (WGS) entry which is preliminary data.</text>
</comment>
<feature type="region of interest" description="Disordered" evidence="1">
    <location>
        <begin position="1"/>
        <end position="46"/>
    </location>
</feature>
<organism evidence="3 4">
    <name type="scientific">Micromonospora pisi</name>
    <dbReference type="NCBI Taxonomy" id="589240"/>
    <lineage>
        <taxon>Bacteria</taxon>
        <taxon>Bacillati</taxon>
        <taxon>Actinomycetota</taxon>
        <taxon>Actinomycetes</taxon>
        <taxon>Micromonosporales</taxon>
        <taxon>Micromonosporaceae</taxon>
        <taxon>Micromonospora</taxon>
    </lineage>
</organism>
<evidence type="ECO:0000313" key="3">
    <source>
        <dbReference type="EMBL" id="RKR87836.1"/>
    </source>
</evidence>
<protein>
    <submittedName>
        <fullName evidence="3">Hemerythrin HHE cation binding domain-containing protein</fullName>
    </submittedName>
</protein>
<evidence type="ECO:0000259" key="2">
    <source>
        <dbReference type="Pfam" id="PF01814"/>
    </source>
</evidence>
<dbReference type="Proteomes" id="UP000277671">
    <property type="component" value="Unassembled WGS sequence"/>
</dbReference>
<name>A0A495JFR3_9ACTN</name>
<dbReference type="CDD" id="cd12108">
    <property type="entry name" value="Hr-like"/>
    <property type="match status" value="1"/>
</dbReference>
<accession>A0A495JFR3</accession>
<sequence>MTDTQHWLTARTGLVPTPPPQTRHSTTEVWDESTRPTAPEPDRETRFTGRGLSAGKHLIEVHNHYRAELTRVRDILEQVRANAMDVGVARGELNAMTLRSNNWTLGSICQSYCLSLTQHHTMESGGIFPHLRASDQGLAAVIERLDQEHQVIHDVLEAVDQALVDLVRHPEDLSGVQEAVDVLTDALLSHLAYEERELVGPLSRFGFFGGQV</sequence>
<dbReference type="InterPro" id="IPR053206">
    <property type="entry name" value="Dimeric_xanthone_biosynth"/>
</dbReference>
<evidence type="ECO:0000256" key="1">
    <source>
        <dbReference type="SAM" id="MobiDB-lite"/>
    </source>
</evidence>
<dbReference type="OrthoDB" id="8225825at2"/>
<reference evidence="3 4" key="1">
    <citation type="submission" date="2018-10" db="EMBL/GenBank/DDBJ databases">
        <title>Sequencing the genomes of 1000 actinobacteria strains.</title>
        <authorList>
            <person name="Klenk H.-P."/>
        </authorList>
    </citation>
    <scope>NUCLEOTIDE SEQUENCE [LARGE SCALE GENOMIC DNA]</scope>
    <source>
        <strain evidence="3 4">DSM 45175</strain>
    </source>
</reference>
<dbReference type="Pfam" id="PF01814">
    <property type="entry name" value="Hemerythrin"/>
    <property type="match status" value="1"/>
</dbReference>
<keyword evidence="4" id="KW-1185">Reference proteome</keyword>
<proteinExistence type="predicted"/>
<dbReference type="InterPro" id="IPR012312">
    <property type="entry name" value="Hemerythrin-like"/>
</dbReference>
<evidence type="ECO:0000313" key="4">
    <source>
        <dbReference type="Proteomes" id="UP000277671"/>
    </source>
</evidence>
<dbReference type="AlphaFoldDB" id="A0A495JFR3"/>
<feature type="domain" description="Hemerythrin-like" evidence="2">
    <location>
        <begin position="71"/>
        <end position="199"/>
    </location>
</feature>
<dbReference type="PANTHER" id="PTHR38048:SF1">
    <property type="entry name" value="HEMERYTHRIN-LIKE DOMAIN-CONTAINING PROTEIN"/>
    <property type="match status" value="1"/>
</dbReference>
<dbReference type="EMBL" id="RBKT01000001">
    <property type="protein sequence ID" value="RKR87836.1"/>
    <property type="molecule type" value="Genomic_DNA"/>
</dbReference>
<gene>
    <name evidence="3" type="ORF">BDK92_2137</name>
</gene>
<dbReference type="PANTHER" id="PTHR38048">
    <property type="entry name" value="EXPRESSED PROTEIN"/>
    <property type="match status" value="1"/>
</dbReference>
<dbReference type="Gene3D" id="1.20.120.520">
    <property type="entry name" value="nmb1532 protein domain like"/>
    <property type="match status" value="1"/>
</dbReference>